<dbReference type="GeneID" id="18802446"/>
<evidence type="ECO:0000313" key="3">
    <source>
        <dbReference type="Proteomes" id="UP000053927"/>
    </source>
</evidence>
<feature type="compositionally biased region" description="Pro residues" evidence="1">
    <location>
        <begin position="280"/>
        <end position="293"/>
    </location>
</feature>
<proteinExistence type="predicted"/>
<feature type="region of interest" description="Disordered" evidence="1">
    <location>
        <begin position="444"/>
        <end position="476"/>
    </location>
</feature>
<organism evidence="2 3">
    <name type="scientific">Stereum hirsutum (strain FP-91666)</name>
    <name type="common">White-rot fungus</name>
    <dbReference type="NCBI Taxonomy" id="721885"/>
    <lineage>
        <taxon>Eukaryota</taxon>
        <taxon>Fungi</taxon>
        <taxon>Dikarya</taxon>
        <taxon>Basidiomycota</taxon>
        <taxon>Agaricomycotina</taxon>
        <taxon>Agaricomycetes</taxon>
        <taxon>Russulales</taxon>
        <taxon>Stereaceae</taxon>
        <taxon>Stereum</taxon>
    </lineage>
</organism>
<dbReference type="KEGG" id="shs:STEHIDRAFT_163799"/>
<keyword evidence="3" id="KW-1185">Reference proteome</keyword>
<gene>
    <name evidence="2" type="ORF">STEHIDRAFT_163799</name>
</gene>
<feature type="region of interest" description="Disordered" evidence="1">
    <location>
        <begin position="557"/>
        <end position="580"/>
    </location>
</feature>
<feature type="region of interest" description="Disordered" evidence="1">
    <location>
        <begin position="636"/>
        <end position="656"/>
    </location>
</feature>
<feature type="region of interest" description="Disordered" evidence="1">
    <location>
        <begin position="261"/>
        <end position="326"/>
    </location>
</feature>
<protein>
    <submittedName>
        <fullName evidence="2">Uncharacterized protein</fullName>
    </submittedName>
</protein>
<evidence type="ECO:0000256" key="1">
    <source>
        <dbReference type="SAM" id="MobiDB-lite"/>
    </source>
</evidence>
<feature type="compositionally biased region" description="Polar residues" evidence="1">
    <location>
        <begin position="516"/>
        <end position="531"/>
    </location>
</feature>
<dbReference type="Proteomes" id="UP000053927">
    <property type="component" value="Unassembled WGS sequence"/>
</dbReference>
<sequence length="656" mass="70576">MPLNMSLGVGLSGQAQNTLPSDSARYDPIIANATHDGLVRVGNLAHQQVCYQLMQAQVEMAKLKKEVDRLSWNRNAYDSLIAQLLGGDRGAATIVSLPTGGEDSKDVFVSSSVPSLSISLQQCPAHVVLGLGMKALTPPTRAECPDTRFWAISDWNSFTKPAAQTKKGGNHSVLYTELSHQQADDMRVCIYSLFLSLASTGQAPSQSGSLGHEALEYIHGNLATAFPPLLRCEGGHWKIDKLISQLYSNWWRDRGKKYIPPAGHDNLPLPKREASEAPMPETPAPKRPRPAAPPAMSTIPRPKSRPSVNPQEFRRTDQPKPTSIPSVSLNVSLRPAEVIGASFPFSITFEFAPFNIRPTSTLALAPTDTPSAIPSAWSDPNMHIPSSLPRTSPPSTPSTLAIPCEQELRPFPTSDPPATATSTVDQVPVLLTKTAMPLADMDVDSLSATPSHPAPRPIHAEADEHKASQPPISPRLKPAVVANEANPGAIREDATVLNEADADVVLSAARDEADTNKSSVTPTGGSTMLDNDALTTPATPLLPMDIPQDVVKTALSKEPKAAGGSKKKGGRGGQGKLAKDYYDNSDYKEKSVKLGLWLTEHPEGLQAVFEKEYSKYLTLPLDNISRVEVWNEMKQRADTAGVKPRKQTQSKASASG</sequence>
<dbReference type="AlphaFoldDB" id="R7RWU4"/>
<feature type="region of interest" description="Disordered" evidence="1">
    <location>
        <begin position="509"/>
        <end position="531"/>
    </location>
</feature>
<name>R7RWU4_STEHR</name>
<feature type="compositionally biased region" description="Basic and acidic residues" evidence="1">
    <location>
        <begin position="458"/>
        <end position="467"/>
    </location>
</feature>
<reference evidence="3" key="1">
    <citation type="journal article" date="2012" name="Science">
        <title>The Paleozoic origin of enzymatic lignin decomposition reconstructed from 31 fungal genomes.</title>
        <authorList>
            <person name="Floudas D."/>
            <person name="Binder M."/>
            <person name="Riley R."/>
            <person name="Barry K."/>
            <person name="Blanchette R.A."/>
            <person name="Henrissat B."/>
            <person name="Martinez A.T."/>
            <person name="Otillar R."/>
            <person name="Spatafora J.W."/>
            <person name="Yadav J.S."/>
            <person name="Aerts A."/>
            <person name="Benoit I."/>
            <person name="Boyd A."/>
            <person name="Carlson A."/>
            <person name="Copeland A."/>
            <person name="Coutinho P.M."/>
            <person name="de Vries R.P."/>
            <person name="Ferreira P."/>
            <person name="Findley K."/>
            <person name="Foster B."/>
            <person name="Gaskell J."/>
            <person name="Glotzer D."/>
            <person name="Gorecki P."/>
            <person name="Heitman J."/>
            <person name="Hesse C."/>
            <person name="Hori C."/>
            <person name="Igarashi K."/>
            <person name="Jurgens J.A."/>
            <person name="Kallen N."/>
            <person name="Kersten P."/>
            <person name="Kohler A."/>
            <person name="Kuees U."/>
            <person name="Kumar T.K.A."/>
            <person name="Kuo A."/>
            <person name="LaButti K."/>
            <person name="Larrondo L.F."/>
            <person name="Lindquist E."/>
            <person name="Ling A."/>
            <person name="Lombard V."/>
            <person name="Lucas S."/>
            <person name="Lundell T."/>
            <person name="Martin R."/>
            <person name="McLaughlin D.J."/>
            <person name="Morgenstern I."/>
            <person name="Morin E."/>
            <person name="Murat C."/>
            <person name="Nagy L.G."/>
            <person name="Nolan M."/>
            <person name="Ohm R.A."/>
            <person name="Patyshakuliyeva A."/>
            <person name="Rokas A."/>
            <person name="Ruiz-Duenas F.J."/>
            <person name="Sabat G."/>
            <person name="Salamov A."/>
            <person name="Samejima M."/>
            <person name="Schmutz J."/>
            <person name="Slot J.C."/>
            <person name="St John F."/>
            <person name="Stenlid J."/>
            <person name="Sun H."/>
            <person name="Sun S."/>
            <person name="Syed K."/>
            <person name="Tsang A."/>
            <person name="Wiebenga A."/>
            <person name="Young D."/>
            <person name="Pisabarro A."/>
            <person name="Eastwood D.C."/>
            <person name="Martin F."/>
            <person name="Cullen D."/>
            <person name="Grigoriev I.V."/>
            <person name="Hibbett D.S."/>
        </authorList>
    </citation>
    <scope>NUCLEOTIDE SEQUENCE [LARGE SCALE GENOMIC DNA]</scope>
    <source>
        <strain evidence="3">FP-91666</strain>
    </source>
</reference>
<accession>R7RWU4</accession>
<dbReference type="OrthoDB" id="2758459at2759"/>
<dbReference type="OMA" id="WGHANID"/>
<dbReference type="RefSeq" id="XP_007311579.1">
    <property type="nucleotide sequence ID" value="XM_007311517.1"/>
</dbReference>
<evidence type="ECO:0000313" key="2">
    <source>
        <dbReference type="EMBL" id="EIM79273.1"/>
    </source>
</evidence>
<dbReference type="EMBL" id="JH687406">
    <property type="protein sequence ID" value="EIM79273.1"/>
    <property type="molecule type" value="Genomic_DNA"/>
</dbReference>